<dbReference type="Proteomes" id="UP000019183">
    <property type="component" value="Unassembled WGS sequence"/>
</dbReference>
<dbReference type="AlphaFoldDB" id="W1DGE9"/>
<keyword evidence="2" id="KW-1185">Reference proteome</keyword>
<sequence length="39" mass="4564">MLFYLFMTPTFFVVSVTFYSMAHAEAIQAASERNRLMNK</sequence>
<protein>
    <submittedName>
        <fullName evidence="1">Uncharacterized protein</fullName>
    </submittedName>
</protein>
<proteinExistence type="predicted"/>
<organism evidence="1 2">
    <name type="scientific">Klebsiella pneumoniae IS43</name>
    <dbReference type="NCBI Taxonomy" id="1432552"/>
    <lineage>
        <taxon>Bacteria</taxon>
        <taxon>Pseudomonadati</taxon>
        <taxon>Pseudomonadota</taxon>
        <taxon>Gammaproteobacteria</taxon>
        <taxon>Enterobacterales</taxon>
        <taxon>Enterobacteriaceae</taxon>
        <taxon>Klebsiella/Raoultella group</taxon>
        <taxon>Klebsiella</taxon>
        <taxon>Klebsiella pneumoniae complex</taxon>
    </lineage>
</organism>
<dbReference type="EMBL" id="CBWK010000096">
    <property type="protein sequence ID" value="CDL07730.1"/>
    <property type="molecule type" value="Genomic_DNA"/>
</dbReference>
<evidence type="ECO:0000313" key="1">
    <source>
        <dbReference type="EMBL" id="CDL07730.1"/>
    </source>
</evidence>
<comment type="caution">
    <text evidence="1">The sequence shown here is derived from an EMBL/GenBank/DDBJ whole genome shotgun (WGS) entry which is preliminary data.</text>
</comment>
<name>W1DGE9_KLEPN</name>
<reference evidence="1" key="1">
    <citation type="submission" date="2013-10" db="EMBL/GenBank/DDBJ databases">
        <title>Antibiotic resistance diversity of beta-lactamase producers in the General Hospital Vienna.</title>
        <authorList>
            <person name="Barisic I."/>
            <person name="Mitteregger D."/>
            <person name="Hirschl A.M."/>
            <person name="Noehammer C."/>
            <person name="Wiesinger-Mayr H."/>
        </authorList>
    </citation>
    <scope>NUCLEOTIDE SEQUENCE [LARGE SCALE GENOMIC DNA]</scope>
    <source>
        <strain evidence="1">IS43</strain>
    </source>
</reference>
<evidence type="ECO:0000313" key="2">
    <source>
        <dbReference type="Proteomes" id="UP000019183"/>
    </source>
</evidence>
<accession>W1DGE9</accession>